<accession>A0A0A9C9Y5</accession>
<name>A0A0A9C9Y5_ARUDO</name>
<protein>
    <submittedName>
        <fullName evidence="1">Uncharacterized protein</fullName>
    </submittedName>
</protein>
<dbReference type="EMBL" id="GBRH01229563">
    <property type="protein sequence ID" value="JAD68332.1"/>
    <property type="molecule type" value="Transcribed_RNA"/>
</dbReference>
<reference evidence="1" key="1">
    <citation type="submission" date="2014-09" db="EMBL/GenBank/DDBJ databases">
        <authorList>
            <person name="Magalhaes I.L.F."/>
            <person name="Oliveira U."/>
            <person name="Santos F.R."/>
            <person name="Vidigal T.H.D.A."/>
            <person name="Brescovit A.D."/>
            <person name="Santos A.J."/>
        </authorList>
    </citation>
    <scope>NUCLEOTIDE SEQUENCE</scope>
    <source>
        <tissue evidence="1">Shoot tissue taken approximately 20 cm above the soil surface</tissue>
    </source>
</reference>
<dbReference type="AlphaFoldDB" id="A0A0A9C9Y5"/>
<proteinExistence type="predicted"/>
<organism evidence="1">
    <name type="scientific">Arundo donax</name>
    <name type="common">Giant reed</name>
    <name type="synonym">Donax arundinaceus</name>
    <dbReference type="NCBI Taxonomy" id="35708"/>
    <lineage>
        <taxon>Eukaryota</taxon>
        <taxon>Viridiplantae</taxon>
        <taxon>Streptophyta</taxon>
        <taxon>Embryophyta</taxon>
        <taxon>Tracheophyta</taxon>
        <taxon>Spermatophyta</taxon>
        <taxon>Magnoliopsida</taxon>
        <taxon>Liliopsida</taxon>
        <taxon>Poales</taxon>
        <taxon>Poaceae</taxon>
        <taxon>PACMAD clade</taxon>
        <taxon>Arundinoideae</taxon>
        <taxon>Arundineae</taxon>
        <taxon>Arundo</taxon>
    </lineage>
</organism>
<evidence type="ECO:0000313" key="1">
    <source>
        <dbReference type="EMBL" id="JAD68332.1"/>
    </source>
</evidence>
<reference evidence="1" key="2">
    <citation type="journal article" date="2015" name="Data Brief">
        <title>Shoot transcriptome of the giant reed, Arundo donax.</title>
        <authorList>
            <person name="Barrero R.A."/>
            <person name="Guerrero F.D."/>
            <person name="Moolhuijzen P."/>
            <person name="Goolsby J.A."/>
            <person name="Tidwell J."/>
            <person name="Bellgard S.E."/>
            <person name="Bellgard M.I."/>
        </authorList>
    </citation>
    <scope>NUCLEOTIDE SEQUENCE</scope>
    <source>
        <tissue evidence="1">Shoot tissue taken approximately 20 cm above the soil surface</tissue>
    </source>
</reference>
<sequence>MSKVVSMLTGEMDVDLEKISKPAVISDFWDLKVRSMRKGNEIATSSNFLSSIMAHSSPLLSQETTQASMTSTAVSDRE</sequence>